<dbReference type="InterPro" id="IPR044156">
    <property type="entry name" value="Galectin-like"/>
</dbReference>
<keyword evidence="2" id="KW-0677">Repeat</keyword>
<dbReference type="SMART" id="SM00908">
    <property type="entry name" value="Gal-bind_lectin"/>
    <property type="match status" value="1"/>
</dbReference>
<reference evidence="5 6" key="1">
    <citation type="submission" date="2020-11" db="EMBL/GenBank/DDBJ databases">
        <authorList>
            <person name="Wallbank WR R."/>
            <person name="Pardo Diaz C."/>
            <person name="Kozak K."/>
            <person name="Martin S."/>
            <person name="Jiggins C."/>
            <person name="Moest M."/>
            <person name="Warren A I."/>
            <person name="Generalovic N T."/>
            <person name="Byers J.R.P. K."/>
            <person name="Montejo-Kovacevich G."/>
            <person name="Yen C E."/>
        </authorList>
    </citation>
    <scope>NUCLEOTIDE SEQUENCE [LARGE SCALE GENOMIC DNA]</scope>
</reference>
<evidence type="ECO:0000256" key="2">
    <source>
        <dbReference type="ARBA" id="ARBA00022737"/>
    </source>
</evidence>
<dbReference type="InParanoid" id="A0A7R8UX73"/>
<feature type="domain" description="Galectin" evidence="4">
    <location>
        <begin position="13"/>
        <end position="143"/>
    </location>
</feature>
<name>A0A7R8UX73_HERIL</name>
<keyword evidence="6" id="KW-1185">Reference proteome</keyword>
<organism evidence="5 6">
    <name type="scientific">Hermetia illucens</name>
    <name type="common">Black soldier fly</name>
    <dbReference type="NCBI Taxonomy" id="343691"/>
    <lineage>
        <taxon>Eukaryota</taxon>
        <taxon>Metazoa</taxon>
        <taxon>Ecdysozoa</taxon>
        <taxon>Arthropoda</taxon>
        <taxon>Hexapoda</taxon>
        <taxon>Insecta</taxon>
        <taxon>Pterygota</taxon>
        <taxon>Neoptera</taxon>
        <taxon>Endopterygota</taxon>
        <taxon>Diptera</taxon>
        <taxon>Brachycera</taxon>
        <taxon>Stratiomyomorpha</taxon>
        <taxon>Stratiomyidae</taxon>
        <taxon>Hermetiinae</taxon>
        <taxon>Hermetia</taxon>
    </lineage>
</organism>
<dbReference type="SMART" id="SM00276">
    <property type="entry name" value="GLECT"/>
    <property type="match status" value="1"/>
</dbReference>
<evidence type="ECO:0000313" key="5">
    <source>
        <dbReference type="EMBL" id="CAD7088617.1"/>
    </source>
</evidence>
<dbReference type="Proteomes" id="UP000594454">
    <property type="component" value="Chromosome 4"/>
</dbReference>
<dbReference type="CDD" id="cd00070">
    <property type="entry name" value="GLECT"/>
    <property type="match status" value="1"/>
</dbReference>
<dbReference type="OMA" id="CEYNHRI"/>
<evidence type="ECO:0000313" key="6">
    <source>
        <dbReference type="Proteomes" id="UP000594454"/>
    </source>
</evidence>
<evidence type="ECO:0000256" key="3">
    <source>
        <dbReference type="RuleBase" id="RU102079"/>
    </source>
</evidence>
<dbReference type="InterPro" id="IPR013320">
    <property type="entry name" value="ConA-like_dom_sf"/>
</dbReference>
<protein>
    <recommendedName>
        <fullName evidence="3">Galectin</fullName>
    </recommendedName>
</protein>
<dbReference type="GO" id="GO:0030246">
    <property type="term" value="F:carbohydrate binding"/>
    <property type="evidence" value="ECO:0007669"/>
    <property type="project" value="UniProtKB-UniRule"/>
</dbReference>
<dbReference type="FunFam" id="2.60.120.200:FF:000124">
    <property type="entry name" value="Galectin-4"/>
    <property type="match status" value="1"/>
</dbReference>
<evidence type="ECO:0000259" key="4">
    <source>
        <dbReference type="PROSITE" id="PS51304"/>
    </source>
</evidence>
<dbReference type="AlphaFoldDB" id="A0A7R8UX73"/>
<dbReference type="SUPFAM" id="SSF49899">
    <property type="entry name" value="Concanavalin A-like lectins/glucanases"/>
    <property type="match status" value="1"/>
</dbReference>
<evidence type="ECO:0000256" key="1">
    <source>
        <dbReference type="ARBA" id="ARBA00022734"/>
    </source>
</evidence>
<dbReference type="EMBL" id="LR899012">
    <property type="protein sequence ID" value="CAD7088617.1"/>
    <property type="molecule type" value="Genomic_DNA"/>
</dbReference>
<proteinExistence type="predicted"/>
<dbReference type="InterPro" id="IPR001079">
    <property type="entry name" value="Galectin_CRD"/>
</dbReference>
<accession>A0A7R8UX73</accession>
<dbReference type="GO" id="GO:0016936">
    <property type="term" value="F:galactoside binding"/>
    <property type="evidence" value="ECO:0007669"/>
    <property type="project" value="TreeGrafter"/>
</dbReference>
<dbReference type="PROSITE" id="PS51304">
    <property type="entry name" value="GALECTIN"/>
    <property type="match status" value="1"/>
</dbReference>
<dbReference type="PANTHER" id="PTHR11346:SF176">
    <property type="entry name" value="32 KDA BETA-GALACTOSIDE-BINDING LECTIN LEC-3"/>
    <property type="match status" value="1"/>
</dbReference>
<dbReference type="PANTHER" id="PTHR11346">
    <property type="entry name" value="GALECTIN"/>
    <property type="match status" value="1"/>
</dbReference>
<sequence length="143" mass="16063">MYSIPAHHPSVPFSSHVPGGIHAGSRLVIRGAMHHSADRFTIDFQCGPIWGQDDSAFHISVRPQQGAVVRNTLENKNWGPEERYGGCPIVPGHPYEIEIVAGFHRFNVRINGSHFCEYNHRIPMHRISYILISGDTTLQYVGH</sequence>
<dbReference type="Pfam" id="PF00337">
    <property type="entry name" value="Gal-bind_lectin"/>
    <property type="match status" value="1"/>
</dbReference>
<keyword evidence="1 3" id="KW-0430">Lectin</keyword>
<dbReference type="OrthoDB" id="8048413at2759"/>
<dbReference type="Gene3D" id="2.60.120.200">
    <property type="match status" value="1"/>
</dbReference>
<gene>
    <name evidence="5" type="ORF">HERILL_LOCUS11225</name>
</gene>